<dbReference type="GO" id="GO:0070206">
    <property type="term" value="P:protein trimerization"/>
    <property type="evidence" value="ECO:0007669"/>
    <property type="project" value="InterPro"/>
</dbReference>
<dbReference type="InterPro" id="IPR032519">
    <property type="entry name" value="YbgF_tri"/>
</dbReference>
<keyword evidence="2" id="KW-0802">TPR repeat</keyword>
<keyword evidence="1" id="KW-0574">Periplasm</keyword>
<sequence precursor="true">MLSHMGSRLARAGMLALALGVPLQAHALFGDDEARAAILDLRKRFDAANASQSQLIQDNAQLRRSVLDLQAQIETLRGELANMKGVEEQLTRDIAELQRRQRDMSQNLEDRLSALTAPEGGASAAAADTAASAPSSAAAPAVNPQKDFDAAMAVFRAGNFSGAQKSFAAFLKQHPKSPQYPAALFWLGNAQYATRNYKEAVNNFRSSLSMEPSGPRSAEAMLAIANCQIELKDSTAARKTLDDLIKRFPKSEAAQAAKDRLARLR</sequence>
<dbReference type="Pfam" id="PF14559">
    <property type="entry name" value="TPR_19"/>
    <property type="match status" value="1"/>
</dbReference>
<dbReference type="HAMAP" id="MF_02066">
    <property type="entry name" value="CpoB"/>
    <property type="match status" value="1"/>
</dbReference>
<dbReference type="NCBIfam" id="TIGR02795">
    <property type="entry name" value="tol_pal_ybgF"/>
    <property type="match status" value="1"/>
</dbReference>
<evidence type="ECO:0000313" key="4">
    <source>
        <dbReference type="EMBL" id="ARU06759.1"/>
    </source>
</evidence>
<gene>
    <name evidence="1" type="primary">cpoB</name>
    <name evidence="4" type="ORF">CCO03_09390</name>
</gene>
<dbReference type="KEGG" id="cser:CCO03_09390"/>
<evidence type="ECO:0000313" key="5">
    <source>
        <dbReference type="Proteomes" id="UP000196138"/>
    </source>
</evidence>
<keyword evidence="1" id="KW-0132">Cell division</keyword>
<dbReference type="InterPro" id="IPR019734">
    <property type="entry name" value="TPR_rpt"/>
</dbReference>
<protein>
    <recommendedName>
        <fullName evidence="1">Cell division coordinator CpoB</fullName>
    </recommendedName>
</protein>
<feature type="chain" id="PRO_5013405694" description="Cell division coordinator CpoB" evidence="1">
    <location>
        <begin position="28"/>
        <end position="265"/>
    </location>
</feature>
<dbReference type="Proteomes" id="UP000196138">
    <property type="component" value="Chromosome"/>
</dbReference>
<dbReference type="RefSeq" id="WP_087284485.1">
    <property type="nucleotide sequence ID" value="NZ_CP021455.1"/>
</dbReference>
<keyword evidence="1" id="KW-0131">Cell cycle</keyword>
<dbReference type="GO" id="GO:0043093">
    <property type="term" value="P:FtsZ-dependent cytokinesis"/>
    <property type="evidence" value="ECO:0007669"/>
    <property type="project" value="UniProtKB-UniRule"/>
</dbReference>
<dbReference type="InterPro" id="IPR034706">
    <property type="entry name" value="CpoB"/>
</dbReference>
<dbReference type="PROSITE" id="PS50005">
    <property type="entry name" value="TPR"/>
    <property type="match status" value="1"/>
</dbReference>
<accession>A0A1Y0ETV0</accession>
<comment type="function">
    <text evidence="1">Mediates coordination of peptidoglycan synthesis and outer membrane constriction during cell division.</text>
</comment>
<feature type="signal peptide" evidence="1">
    <location>
        <begin position="1"/>
        <end position="27"/>
    </location>
</feature>
<feature type="domain" description="YbgF trimerisation" evidence="3">
    <location>
        <begin position="64"/>
        <end position="119"/>
    </location>
</feature>
<feature type="repeat" description="TPR" evidence="2">
    <location>
        <begin position="181"/>
        <end position="214"/>
    </location>
</feature>
<dbReference type="EMBL" id="CP021455">
    <property type="protein sequence ID" value="ARU06759.1"/>
    <property type="molecule type" value="Genomic_DNA"/>
</dbReference>
<dbReference type="GO" id="GO:0030288">
    <property type="term" value="C:outer membrane-bounded periplasmic space"/>
    <property type="evidence" value="ECO:0007669"/>
    <property type="project" value="UniProtKB-UniRule"/>
</dbReference>
<dbReference type="OrthoDB" id="8525418at2"/>
<proteinExistence type="inferred from homology"/>
<dbReference type="InterPro" id="IPR011990">
    <property type="entry name" value="TPR-like_helical_dom_sf"/>
</dbReference>
<comment type="similarity">
    <text evidence="1">Belongs to the CpoB family.</text>
</comment>
<keyword evidence="1" id="KW-0175">Coiled coil</keyword>
<dbReference type="InterPro" id="IPR014162">
    <property type="entry name" value="CpoB_C"/>
</dbReference>
<evidence type="ECO:0000256" key="2">
    <source>
        <dbReference type="PROSITE-ProRule" id="PRU00339"/>
    </source>
</evidence>
<dbReference type="Gene3D" id="1.25.40.10">
    <property type="entry name" value="Tetratricopeptide repeat domain"/>
    <property type="match status" value="1"/>
</dbReference>
<name>A0A1Y0ETV0_9BURK</name>
<dbReference type="SUPFAM" id="SSF48452">
    <property type="entry name" value="TPR-like"/>
    <property type="match status" value="1"/>
</dbReference>
<organism evidence="4 5">
    <name type="scientific">Comamonas serinivorans</name>
    <dbReference type="NCBI Taxonomy" id="1082851"/>
    <lineage>
        <taxon>Bacteria</taxon>
        <taxon>Pseudomonadati</taxon>
        <taxon>Pseudomonadota</taxon>
        <taxon>Betaproteobacteria</taxon>
        <taxon>Burkholderiales</taxon>
        <taxon>Comamonadaceae</taxon>
        <taxon>Comamonas</taxon>
    </lineage>
</organism>
<evidence type="ECO:0000256" key="1">
    <source>
        <dbReference type="HAMAP-Rule" id="MF_02066"/>
    </source>
</evidence>
<comment type="subcellular location">
    <subcellularLocation>
        <location evidence="1">Periplasm</location>
    </subcellularLocation>
</comment>
<dbReference type="Pfam" id="PF16331">
    <property type="entry name" value="TolA_bind_tri"/>
    <property type="match status" value="1"/>
</dbReference>
<reference evidence="4 5" key="1">
    <citation type="submission" date="2017-05" db="EMBL/GenBank/DDBJ databases">
        <authorList>
            <person name="Song R."/>
            <person name="Chenine A.L."/>
            <person name="Ruprecht R.M."/>
        </authorList>
    </citation>
    <scope>NUCLEOTIDE SEQUENCE [LARGE SCALE GENOMIC DNA]</scope>
    <source>
        <strain evidence="4 5">DSM 26136</strain>
    </source>
</reference>
<keyword evidence="5" id="KW-1185">Reference proteome</keyword>
<keyword evidence="1" id="KW-0732">Signal</keyword>
<evidence type="ECO:0000259" key="3">
    <source>
        <dbReference type="Pfam" id="PF16331"/>
    </source>
</evidence>
<feature type="coiled-coil region" evidence="1">
    <location>
        <begin position="59"/>
        <end position="107"/>
    </location>
</feature>
<dbReference type="AlphaFoldDB" id="A0A1Y0ETV0"/>
<dbReference type="SMART" id="SM00028">
    <property type="entry name" value="TPR"/>
    <property type="match status" value="2"/>
</dbReference>